<reference evidence="1" key="1">
    <citation type="submission" date="2025-08" db="UniProtKB">
        <authorList>
            <consortium name="Ensembl"/>
        </authorList>
    </citation>
    <scope>IDENTIFICATION</scope>
</reference>
<dbReference type="PANTHER" id="PTHR21633">
    <property type="entry name" value="IQ MOTIF CONTAINING F"/>
    <property type="match status" value="1"/>
</dbReference>
<protein>
    <submittedName>
        <fullName evidence="1">Uncharacterized protein</fullName>
    </submittedName>
</protein>
<proteinExistence type="predicted"/>
<keyword evidence="2" id="KW-1185">Reference proteome</keyword>
<dbReference type="AlphaFoldDB" id="A0A8C8AH15"/>
<name>A0A8C8AH15_9STRI</name>
<dbReference type="GO" id="GO:0005516">
    <property type="term" value="F:calmodulin binding"/>
    <property type="evidence" value="ECO:0007669"/>
    <property type="project" value="TreeGrafter"/>
</dbReference>
<dbReference type="InterPro" id="IPR039887">
    <property type="entry name" value="IQCF"/>
</dbReference>
<evidence type="ECO:0000313" key="1">
    <source>
        <dbReference type="Ensembl" id="ENSOSUP00000006234.1"/>
    </source>
</evidence>
<sequence>PFPGRAALWLSPSEAGAPSQPAAPRGLGLWGRGNGAPSCWAALPAGSGVPTSPPQDWDSHGSAVAIQAWWWGQLVCWGLEVAPRSTCHIQAWWHRAVTRQPEEQRLRALVAYVRWDRASDLLQAHARTRQARDEDWHCQEAAHTIQARWHRCRECGRPASPPVGCSRPC</sequence>
<dbReference type="Ensembl" id="ENSOSUT00000006479.1">
    <property type="protein sequence ID" value="ENSOSUP00000006234.1"/>
    <property type="gene ID" value="ENSOSUG00000004652.1"/>
</dbReference>
<organism evidence="1 2">
    <name type="scientific">Otus sunia</name>
    <name type="common">Oriental scops-owl</name>
    <dbReference type="NCBI Taxonomy" id="257818"/>
    <lineage>
        <taxon>Eukaryota</taxon>
        <taxon>Metazoa</taxon>
        <taxon>Chordata</taxon>
        <taxon>Craniata</taxon>
        <taxon>Vertebrata</taxon>
        <taxon>Euteleostomi</taxon>
        <taxon>Archelosauria</taxon>
        <taxon>Archosauria</taxon>
        <taxon>Dinosauria</taxon>
        <taxon>Saurischia</taxon>
        <taxon>Theropoda</taxon>
        <taxon>Coelurosauria</taxon>
        <taxon>Aves</taxon>
        <taxon>Neognathae</taxon>
        <taxon>Neoaves</taxon>
        <taxon>Telluraves</taxon>
        <taxon>Strigiformes</taxon>
        <taxon>Strigidae</taxon>
        <taxon>Otus</taxon>
    </lineage>
</organism>
<evidence type="ECO:0000313" key="2">
    <source>
        <dbReference type="Proteomes" id="UP000694552"/>
    </source>
</evidence>
<accession>A0A8C8AH15</accession>
<reference evidence="1" key="2">
    <citation type="submission" date="2025-09" db="UniProtKB">
        <authorList>
            <consortium name="Ensembl"/>
        </authorList>
    </citation>
    <scope>IDENTIFICATION</scope>
</reference>
<dbReference type="Proteomes" id="UP000694552">
    <property type="component" value="Unplaced"/>
</dbReference>
<dbReference type="PANTHER" id="PTHR21633:SF10">
    <property type="entry name" value="IQ MOTIF CONTAINING F4"/>
    <property type="match status" value="1"/>
</dbReference>